<evidence type="ECO:0000313" key="3">
    <source>
        <dbReference type="Proteomes" id="UP000823388"/>
    </source>
</evidence>
<reference evidence="2" key="1">
    <citation type="submission" date="2020-05" db="EMBL/GenBank/DDBJ databases">
        <title>WGS assembly of Panicum virgatum.</title>
        <authorList>
            <person name="Lovell J.T."/>
            <person name="Jenkins J."/>
            <person name="Shu S."/>
            <person name="Juenger T.E."/>
            <person name="Schmutz J."/>
        </authorList>
    </citation>
    <scope>NUCLEOTIDE SEQUENCE</scope>
    <source>
        <strain evidence="2">AP13</strain>
    </source>
</reference>
<proteinExistence type="predicted"/>
<dbReference type="AlphaFoldDB" id="A0A8T0SG99"/>
<dbReference type="EMBL" id="CM029045">
    <property type="protein sequence ID" value="KAG2595319.1"/>
    <property type="molecule type" value="Genomic_DNA"/>
</dbReference>
<evidence type="ECO:0000256" key="1">
    <source>
        <dbReference type="SAM" id="MobiDB-lite"/>
    </source>
</evidence>
<keyword evidence="3" id="KW-1185">Reference proteome</keyword>
<evidence type="ECO:0000313" key="2">
    <source>
        <dbReference type="EMBL" id="KAG2595319.1"/>
    </source>
</evidence>
<sequence>MVRHHCRIILGAGGDTIFFPLSCPSPSPVSVPLPHPSPPSLSRLLLPSLPSPPAIPSPSLPSSSTGPLLSSCPARRMDPVPASPPVLSGMRTQRRVALRSVAAVESSGRPRAVLRGVVARSGAALHGASRLSAAAAASSGRPRAARCGAGARSGAPSRCRGTPLP</sequence>
<feature type="region of interest" description="Disordered" evidence="1">
    <location>
        <begin position="52"/>
        <end position="91"/>
    </location>
</feature>
<dbReference type="Proteomes" id="UP000823388">
    <property type="component" value="Chromosome 5K"/>
</dbReference>
<comment type="caution">
    <text evidence="2">The sequence shown here is derived from an EMBL/GenBank/DDBJ whole genome shotgun (WGS) entry which is preliminary data.</text>
</comment>
<gene>
    <name evidence="2" type="ORF">PVAP13_5KG065700</name>
</gene>
<organism evidence="2 3">
    <name type="scientific">Panicum virgatum</name>
    <name type="common">Blackwell switchgrass</name>
    <dbReference type="NCBI Taxonomy" id="38727"/>
    <lineage>
        <taxon>Eukaryota</taxon>
        <taxon>Viridiplantae</taxon>
        <taxon>Streptophyta</taxon>
        <taxon>Embryophyta</taxon>
        <taxon>Tracheophyta</taxon>
        <taxon>Spermatophyta</taxon>
        <taxon>Magnoliopsida</taxon>
        <taxon>Liliopsida</taxon>
        <taxon>Poales</taxon>
        <taxon>Poaceae</taxon>
        <taxon>PACMAD clade</taxon>
        <taxon>Panicoideae</taxon>
        <taxon>Panicodae</taxon>
        <taxon>Paniceae</taxon>
        <taxon>Panicinae</taxon>
        <taxon>Panicum</taxon>
        <taxon>Panicum sect. Hiantes</taxon>
    </lineage>
</organism>
<accession>A0A8T0SG99</accession>
<feature type="region of interest" description="Disordered" evidence="1">
    <location>
        <begin position="135"/>
        <end position="165"/>
    </location>
</feature>
<name>A0A8T0SG99_PANVG</name>
<feature type="compositionally biased region" description="Low complexity" evidence="1">
    <location>
        <begin position="60"/>
        <end position="73"/>
    </location>
</feature>
<protein>
    <submittedName>
        <fullName evidence="2">Uncharacterized protein</fullName>
    </submittedName>
</protein>